<dbReference type="InterPro" id="IPR003439">
    <property type="entry name" value="ABC_transporter-like_ATP-bd"/>
</dbReference>
<dbReference type="Pfam" id="PF00005">
    <property type="entry name" value="ABC_tran"/>
    <property type="match status" value="1"/>
</dbReference>
<dbReference type="PIRSF" id="PIRSF039137">
    <property type="entry name" value="ABC_branched_ATPase"/>
    <property type="match status" value="1"/>
</dbReference>
<feature type="region of interest" description="Disordered" evidence="6">
    <location>
        <begin position="235"/>
        <end position="259"/>
    </location>
</feature>
<dbReference type="GO" id="GO:0015807">
    <property type="term" value="P:L-amino acid transport"/>
    <property type="evidence" value="ECO:0007669"/>
    <property type="project" value="TreeGrafter"/>
</dbReference>
<dbReference type="InterPro" id="IPR003593">
    <property type="entry name" value="AAA+_ATPase"/>
</dbReference>
<keyword evidence="3" id="KW-0547">Nucleotide-binding</keyword>
<organism evidence="8 9">
    <name type="scientific">Hydrogenispora ethanolica</name>
    <dbReference type="NCBI Taxonomy" id="1082276"/>
    <lineage>
        <taxon>Bacteria</taxon>
        <taxon>Bacillati</taxon>
        <taxon>Bacillota</taxon>
        <taxon>Hydrogenispora</taxon>
    </lineage>
</organism>
<dbReference type="SMART" id="SM00382">
    <property type="entry name" value="AAA"/>
    <property type="match status" value="1"/>
</dbReference>
<dbReference type="GO" id="GO:0005524">
    <property type="term" value="F:ATP binding"/>
    <property type="evidence" value="ECO:0007669"/>
    <property type="project" value="UniProtKB-KW"/>
</dbReference>
<dbReference type="InterPro" id="IPR027417">
    <property type="entry name" value="P-loop_NTPase"/>
</dbReference>
<evidence type="ECO:0000313" key="8">
    <source>
        <dbReference type="EMBL" id="TCL62153.1"/>
    </source>
</evidence>
<dbReference type="GO" id="GO:0016887">
    <property type="term" value="F:ATP hydrolysis activity"/>
    <property type="evidence" value="ECO:0007669"/>
    <property type="project" value="InterPro"/>
</dbReference>
<dbReference type="PROSITE" id="PS00211">
    <property type="entry name" value="ABC_TRANSPORTER_1"/>
    <property type="match status" value="1"/>
</dbReference>
<evidence type="ECO:0000256" key="2">
    <source>
        <dbReference type="ARBA" id="ARBA00022448"/>
    </source>
</evidence>
<dbReference type="Gene3D" id="3.40.50.300">
    <property type="entry name" value="P-loop containing nucleotide triphosphate hydrolases"/>
    <property type="match status" value="1"/>
</dbReference>
<comment type="caution">
    <text evidence="8">The sequence shown here is derived from an EMBL/GenBank/DDBJ whole genome shotgun (WGS) entry which is preliminary data.</text>
</comment>
<keyword evidence="5" id="KW-0029">Amino-acid transport</keyword>
<name>A0A4R1R8Z6_HYDET</name>
<dbReference type="InterPro" id="IPR017871">
    <property type="entry name" value="ABC_transporter-like_CS"/>
</dbReference>
<evidence type="ECO:0000259" key="7">
    <source>
        <dbReference type="PROSITE" id="PS50893"/>
    </source>
</evidence>
<keyword evidence="9" id="KW-1185">Reference proteome</keyword>
<dbReference type="AlphaFoldDB" id="A0A4R1R8Z6"/>
<dbReference type="PANTHER" id="PTHR43820:SF4">
    <property type="entry name" value="HIGH-AFFINITY BRANCHED-CHAIN AMINO ACID TRANSPORT ATP-BINDING PROTEIN LIVF"/>
    <property type="match status" value="1"/>
</dbReference>
<dbReference type="OrthoDB" id="9776369at2"/>
<reference evidence="8 9" key="1">
    <citation type="submission" date="2019-03" db="EMBL/GenBank/DDBJ databases">
        <title>Genomic Encyclopedia of Type Strains, Phase IV (KMG-IV): sequencing the most valuable type-strain genomes for metagenomic binning, comparative biology and taxonomic classification.</title>
        <authorList>
            <person name="Goeker M."/>
        </authorList>
    </citation>
    <scope>NUCLEOTIDE SEQUENCE [LARGE SCALE GENOMIC DNA]</scope>
    <source>
        <strain evidence="8 9">LX-B</strain>
    </source>
</reference>
<evidence type="ECO:0000256" key="3">
    <source>
        <dbReference type="ARBA" id="ARBA00022741"/>
    </source>
</evidence>
<proteinExistence type="inferred from homology"/>
<dbReference type="InterPro" id="IPR052156">
    <property type="entry name" value="BCAA_Transport_ATP-bd_LivF"/>
</dbReference>
<dbReference type="EMBL" id="SLUN01000027">
    <property type="protein sequence ID" value="TCL62153.1"/>
    <property type="molecule type" value="Genomic_DNA"/>
</dbReference>
<dbReference type="CDD" id="cd03224">
    <property type="entry name" value="ABC_TM1139_LivF_branched"/>
    <property type="match status" value="1"/>
</dbReference>
<dbReference type="Proteomes" id="UP000295008">
    <property type="component" value="Unassembled WGS sequence"/>
</dbReference>
<evidence type="ECO:0000313" key="9">
    <source>
        <dbReference type="Proteomes" id="UP000295008"/>
    </source>
</evidence>
<dbReference type="PANTHER" id="PTHR43820">
    <property type="entry name" value="HIGH-AFFINITY BRANCHED-CHAIN AMINO ACID TRANSPORT ATP-BINDING PROTEIN LIVF"/>
    <property type="match status" value="1"/>
</dbReference>
<evidence type="ECO:0000256" key="5">
    <source>
        <dbReference type="ARBA" id="ARBA00022970"/>
    </source>
</evidence>
<dbReference type="SUPFAM" id="SSF52540">
    <property type="entry name" value="P-loop containing nucleoside triphosphate hydrolases"/>
    <property type="match status" value="1"/>
</dbReference>
<accession>A0A4R1R8Z6</accession>
<feature type="domain" description="ABC transporter" evidence="7">
    <location>
        <begin position="4"/>
        <end position="236"/>
    </location>
</feature>
<dbReference type="RefSeq" id="WP_132015827.1">
    <property type="nucleotide sequence ID" value="NZ_SLUN01000027.1"/>
</dbReference>
<protein>
    <submittedName>
        <fullName evidence="8">Amino acid/amide ABC transporter ATP-binding protein 2 (HAAT family)</fullName>
    </submittedName>
</protein>
<evidence type="ECO:0000256" key="1">
    <source>
        <dbReference type="ARBA" id="ARBA00005417"/>
    </source>
</evidence>
<dbReference type="PROSITE" id="PS50893">
    <property type="entry name" value="ABC_TRANSPORTER_2"/>
    <property type="match status" value="1"/>
</dbReference>
<sequence length="259" mass="27750">MSLLTIKKLAVAYGAIRALHGIDLELNEGEIVSLLGANGAGKSTTLRAISRVIPAAAGEIEFAGRSLANIPAHQVVSLGIAQVPEGRGIFPSLTVLENLQLATWTCRSKARRGDSCDRIFKLFPRLAERQKQLAGTLSGGEQQMLAVARALMTNCRLMLLDEPSMGLSPLLVKEVFRILQEINEQGTAILLVEQNANMALKIAHRGYVLENGRIVLHGPAAQLAQDPRVKEAYLGKQPAHRETTADAGAEPGPVSRAAN</sequence>
<dbReference type="GO" id="GO:0015658">
    <property type="term" value="F:branched-chain amino acid transmembrane transporter activity"/>
    <property type="evidence" value="ECO:0007669"/>
    <property type="project" value="InterPro"/>
</dbReference>
<dbReference type="InterPro" id="IPR030660">
    <property type="entry name" value="ABC_branched_ATPase_LivF/BraG"/>
</dbReference>
<evidence type="ECO:0000256" key="6">
    <source>
        <dbReference type="SAM" id="MobiDB-lite"/>
    </source>
</evidence>
<keyword evidence="2" id="KW-0813">Transport</keyword>
<keyword evidence="4 8" id="KW-0067">ATP-binding</keyword>
<comment type="similarity">
    <text evidence="1">Belongs to the ABC transporter superfamily.</text>
</comment>
<feature type="compositionally biased region" description="Basic and acidic residues" evidence="6">
    <location>
        <begin position="235"/>
        <end position="244"/>
    </location>
</feature>
<evidence type="ECO:0000256" key="4">
    <source>
        <dbReference type="ARBA" id="ARBA00022840"/>
    </source>
</evidence>
<gene>
    <name evidence="8" type="ORF">EDC14_10273</name>
</gene>